<accession>A0ABC8UWZ6</accession>
<evidence type="ECO:0000256" key="3">
    <source>
        <dbReference type="ARBA" id="ARBA00022576"/>
    </source>
</evidence>
<dbReference type="GO" id="GO:0008483">
    <property type="term" value="F:transaminase activity"/>
    <property type="evidence" value="ECO:0007669"/>
    <property type="project" value="UniProtKB-KW"/>
</dbReference>
<keyword evidence="5" id="KW-0732">Signal</keyword>
<evidence type="ECO:0000313" key="7">
    <source>
        <dbReference type="EMBL" id="CAK9185612.1"/>
    </source>
</evidence>
<dbReference type="InterPro" id="IPR006948">
    <property type="entry name" value="Alliinase_C"/>
</dbReference>
<feature type="domain" description="Alliinase C-terminal" evidence="6">
    <location>
        <begin position="76"/>
        <end position="435"/>
    </location>
</feature>
<keyword evidence="3" id="KW-0808">Transferase</keyword>
<dbReference type="CDD" id="cd00609">
    <property type="entry name" value="AAT_like"/>
    <property type="match status" value="1"/>
</dbReference>
<dbReference type="AlphaFoldDB" id="A0ABC8UWZ6"/>
<dbReference type="InterPro" id="IPR015424">
    <property type="entry name" value="PyrdxlP-dep_Trfase"/>
</dbReference>
<evidence type="ECO:0000256" key="1">
    <source>
        <dbReference type="ARBA" id="ARBA00001933"/>
    </source>
</evidence>
<reference evidence="7 8" key="1">
    <citation type="submission" date="2024-02" db="EMBL/GenBank/DDBJ databases">
        <authorList>
            <person name="Vignale AGUSTIN F."/>
            <person name="Sosa J E."/>
            <person name="Modenutti C."/>
        </authorList>
    </citation>
    <scope>NUCLEOTIDE SEQUENCE [LARGE SCALE GENOMIC DNA]</scope>
</reference>
<dbReference type="Proteomes" id="UP001642360">
    <property type="component" value="Unassembled WGS sequence"/>
</dbReference>
<sequence length="440" mass="49605">MKDQKMLMGFTLKHLLVLSLALNVGLISRVVYVGEKSVSGLCLENQDKKEAHDSKKSRLVTSTVSKELQNGGDGVIDLDHGDPTMYERFWHEMGEKSTFVIAGHQSISYFSDVRNLCWFLEPEFANSVVRLHKIVGNAITEDRHIVVGTGSTQLFQAVLYALSPPNASEPMSVVSAAPFYSLYPLLTDYLMSALYKWAGDAYEFSKDGPYIELVTSPNNPDGSTREPVVRRTKGLLVHDLAYYWPQYTPISFPADHDIMLFTVSKSTGHAGIRLGWALVKDREIAKKMTNFIELNTIGVSRDSQLRAAKILQAVSESYDYVGNSKETEPFFEYGYNIMAKRWKQLRAAVNKSKLFSLPDFPPGTCTFSGRTFESQPAFAWLKCEGEIEDCESFLRSHKIWTRGGKYFGVSSKYVRISTLSRDETFDLFTERLSAMELESP</sequence>
<comment type="cofactor">
    <cofactor evidence="1">
        <name>pyridoxal 5'-phosphate</name>
        <dbReference type="ChEBI" id="CHEBI:597326"/>
    </cofactor>
</comment>
<evidence type="ECO:0000313" key="8">
    <source>
        <dbReference type="Proteomes" id="UP001642360"/>
    </source>
</evidence>
<feature type="signal peptide" evidence="5">
    <location>
        <begin position="1"/>
        <end position="21"/>
    </location>
</feature>
<dbReference type="InterPro" id="IPR050478">
    <property type="entry name" value="Ethylene_sulfur-biosynth"/>
</dbReference>
<dbReference type="PANTHER" id="PTHR43795:SF22">
    <property type="entry name" value="TRYPTOPHAN AMINOTRANSFERASE-RELATED PROTEIN 2"/>
    <property type="match status" value="1"/>
</dbReference>
<dbReference type="SUPFAM" id="SSF53383">
    <property type="entry name" value="PLP-dependent transferases"/>
    <property type="match status" value="1"/>
</dbReference>
<dbReference type="InterPro" id="IPR037029">
    <property type="entry name" value="Alliinase_N_sf"/>
</dbReference>
<feature type="chain" id="PRO_5044767896" description="Alliinase C-terminal domain-containing protein" evidence="5">
    <location>
        <begin position="22"/>
        <end position="440"/>
    </location>
</feature>
<protein>
    <recommendedName>
        <fullName evidence="6">Alliinase C-terminal domain-containing protein</fullName>
    </recommendedName>
</protein>
<organism evidence="7 8">
    <name type="scientific">Ilex paraguariensis</name>
    <name type="common">yerba mate</name>
    <dbReference type="NCBI Taxonomy" id="185542"/>
    <lineage>
        <taxon>Eukaryota</taxon>
        <taxon>Viridiplantae</taxon>
        <taxon>Streptophyta</taxon>
        <taxon>Embryophyta</taxon>
        <taxon>Tracheophyta</taxon>
        <taxon>Spermatophyta</taxon>
        <taxon>Magnoliopsida</taxon>
        <taxon>eudicotyledons</taxon>
        <taxon>Gunneridae</taxon>
        <taxon>Pentapetalae</taxon>
        <taxon>asterids</taxon>
        <taxon>campanulids</taxon>
        <taxon>Aquifoliales</taxon>
        <taxon>Aquifoliaceae</taxon>
        <taxon>Ilex</taxon>
    </lineage>
</organism>
<dbReference type="Pfam" id="PF04864">
    <property type="entry name" value="Alliinase_C"/>
    <property type="match status" value="1"/>
</dbReference>
<proteinExistence type="inferred from homology"/>
<dbReference type="InterPro" id="IPR015421">
    <property type="entry name" value="PyrdxlP-dep_Trfase_major"/>
</dbReference>
<evidence type="ECO:0000259" key="6">
    <source>
        <dbReference type="Pfam" id="PF04864"/>
    </source>
</evidence>
<dbReference type="Gene3D" id="3.40.640.10">
    <property type="entry name" value="Type I PLP-dependent aspartate aminotransferase-like (Major domain)"/>
    <property type="match status" value="1"/>
</dbReference>
<name>A0ABC8UWZ6_9AQUA</name>
<dbReference type="EMBL" id="CAUOFW020009390">
    <property type="protein sequence ID" value="CAK9185612.1"/>
    <property type="molecule type" value="Genomic_DNA"/>
</dbReference>
<dbReference type="Gene3D" id="3.90.1150.10">
    <property type="entry name" value="Aspartate Aminotransferase, domain 1"/>
    <property type="match status" value="1"/>
</dbReference>
<gene>
    <name evidence="7" type="ORF">ILEXP_LOCUS56031</name>
</gene>
<dbReference type="Gene3D" id="2.10.25.30">
    <property type="entry name" value="EGF-like, alliinase"/>
    <property type="match status" value="1"/>
</dbReference>
<keyword evidence="8" id="KW-1185">Reference proteome</keyword>
<keyword evidence="4" id="KW-0663">Pyridoxal phosphate</keyword>
<keyword evidence="3" id="KW-0032">Aminotransferase</keyword>
<comment type="similarity">
    <text evidence="2">Belongs to the alliinase family.</text>
</comment>
<evidence type="ECO:0000256" key="4">
    <source>
        <dbReference type="ARBA" id="ARBA00022898"/>
    </source>
</evidence>
<comment type="caution">
    <text evidence="7">The sequence shown here is derived from an EMBL/GenBank/DDBJ whole genome shotgun (WGS) entry which is preliminary data.</text>
</comment>
<dbReference type="PANTHER" id="PTHR43795">
    <property type="entry name" value="BIFUNCTIONAL ASPARTATE AMINOTRANSFERASE AND GLUTAMATE/ASPARTATE-PREPHENATE AMINOTRANSFERASE-RELATED"/>
    <property type="match status" value="1"/>
</dbReference>
<evidence type="ECO:0000256" key="5">
    <source>
        <dbReference type="SAM" id="SignalP"/>
    </source>
</evidence>
<evidence type="ECO:0000256" key="2">
    <source>
        <dbReference type="ARBA" id="ARBA00006312"/>
    </source>
</evidence>
<dbReference type="InterPro" id="IPR015422">
    <property type="entry name" value="PyrdxlP-dep_Trfase_small"/>
</dbReference>